<keyword evidence="4" id="KW-1185">Reference proteome</keyword>
<dbReference type="Gene3D" id="3.30.420.10">
    <property type="entry name" value="Ribonuclease H-like superfamily/Ribonuclease H"/>
    <property type="match status" value="1"/>
</dbReference>
<dbReference type="Proteomes" id="UP000002358">
    <property type="component" value="Unassembled WGS sequence"/>
</dbReference>
<reference evidence="3" key="1">
    <citation type="submission" date="2021-01" db="UniProtKB">
        <authorList>
            <consortium name="EnsemblMetazoa"/>
        </authorList>
    </citation>
    <scope>IDENTIFICATION</scope>
</reference>
<dbReference type="InterPro" id="IPR012337">
    <property type="entry name" value="RNaseH-like_sf"/>
</dbReference>
<dbReference type="PROSITE" id="PS50994">
    <property type="entry name" value="INTEGRASE"/>
    <property type="match status" value="1"/>
</dbReference>
<dbReference type="InterPro" id="IPR001584">
    <property type="entry name" value="Integrase_cat-core"/>
</dbReference>
<dbReference type="OrthoDB" id="7694577at2759"/>
<evidence type="ECO:0000313" key="4">
    <source>
        <dbReference type="Proteomes" id="UP000002358"/>
    </source>
</evidence>
<feature type="compositionally biased region" description="Polar residues" evidence="1">
    <location>
        <begin position="171"/>
        <end position="201"/>
    </location>
</feature>
<dbReference type="EnsemblMetazoa" id="XM_008214157">
    <property type="protein sequence ID" value="XP_008212379"/>
    <property type="gene ID" value="LOC103317180"/>
</dbReference>
<dbReference type="GO" id="GO:0003676">
    <property type="term" value="F:nucleic acid binding"/>
    <property type="evidence" value="ECO:0007669"/>
    <property type="project" value="InterPro"/>
</dbReference>
<dbReference type="AlphaFoldDB" id="A0A7M7LRM3"/>
<dbReference type="InterPro" id="IPR036397">
    <property type="entry name" value="RNaseH_sf"/>
</dbReference>
<feature type="region of interest" description="Disordered" evidence="1">
    <location>
        <begin position="162"/>
        <end position="225"/>
    </location>
</feature>
<dbReference type="GeneID" id="103317180"/>
<feature type="domain" description="Integrase catalytic" evidence="2">
    <location>
        <begin position="1"/>
        <end position="117"/>
    </location>
</feature>
<protein>
    <recommendedName>
        <fullName evidence="2">Integrase catalytic domain-containing protein</fullName>
    </recommendedName>
</protein>
<dbReference type="KEGG" id="nvi:103317180"/>
<accession>A0A7M7LRM3</accession>
<dbReference type="RefSeq" id="XP_008212379.1">
    <property type="nucleotide sequence ID" value="XM_008214157.1"/>
</dbReference>
<dbReference type="PANTHER" id="PTHR38681">
    <property type="entry name" value="RETROVIRUS-RELATED POL POLYPROTEIN FROM TRANSPOSON 412-LIKE PROTEIN-RELATED"/>
    <property type="match status" value="1"/>
</dbReference>
<proteinExistence type="predicted"/>
<evidence type="ECO:0000313" key="3">
    <source>
        <dbReference type="EnsemblMetazoa" id="XP_008212379"/>
    </source>
</evidence>
<evidence type="ECO:0000259" key="2">
    <source>
        <dbReference type="PROSITE" id="PS50994"/>
    </source>
</evidence>
<sequence>MGAPTTITTDQGAQFESKLFTELLAILGINRIRTTSYHPASNGMVERLHLMLGLRTRIRLDTDTNPADLVFEKSLRIPGDFSLFTNEEPNIRTFYNEFRDYMHQLTPVPVTRKTAVKPFLHQDIKTCTHVISRNMENQTLNIEVNGTQKTVSLQRVKPAFIIQEDPDGTKKNTSPEPINIPTSTVANSAHPTPDTSKSSQLPAKDTLPANDRSAHSVPKQTNSSP</sequence>
<dbReference type="GO" id="GO:0015074">
    <property type="term" value="P:DNA integration"/>
    <property type="evidence" value="ECO:0007669"/>
    <property type="project" value="InterPro"/>
</dbReference>
<dbReference type="PANTHER" id="PTHR38681:SF1">
    <property type="entry name" value="RETROVIRUS-RELATED POL POLYPROTEIN FROM TRANSPOSON 412-LIKE PROTEIN"/>
    <property type="match status" value="1"/>
</dbReference>
<dbReference type="SUPFAM" id="SSF53098">
    <property type="entry name" value="Ribonuclease H-like"/>
    <property type="match status" value="1"/>
</dbReference>
<evidence type="ECO:0000256" key="1">
    <source>
        <dbReference type="SAM" id="MobiDB-lite"/>
    </source>
</evidence>
<dbReference type="InParanoid" id="A0A7M7LRM3"/>
<organism evidence="3 4">
    <name type="scientific">Nasonia vitripennis</name>
    <name type="common">Parasitic wasp</name>
    <dbReference type="NCBI Taxonomy" id="7425"/>
    <lineage>
        <taxon>Eukaryota</taxon>
        <taxon>Metazoa</taxon>
        <taxon>Ecdysozoa</taxon>
        <taxon>Arthropoda</taxon>
        <taxon>Hexapoda</taxon>
        <taxon>Insecta</taxon>
        <taxon>Pterygota</taxon>
        <taxon>Neoptera</taxon>
        <taxon>Endopterygota</taxon>
        <taxon>Hymenoptera</taxon>
        <taxon>Apocrita</taxon>
        <taxon>Proctotrupomorpha</taxon>
        <taxon>Chalcidoidea</taxon>
        <taxon>Pteromalidae</taxon>
        <taxon>Pteromalinae</taxon>
        <taxon>Nasonia</taxon>
    </lineage>
</organism>
<name>A0A7M7LRM3_NASVI</name>